<evidence type="ECO:0000313" key="2">
    <source>
        <dbReference type="Proteomes" id="UP000606720"/>
    </source>
</evidence>
<organism evidence="1 2">
    <name type="scientific">Roseburia zhanii</name>
    <dbReference type="NCBI Taxonomy" id="2763064"/>
    <lineage>
        <taxon>Bacteria</taxon>
        <taxon>Bacillati</taxon>
        <taxon>Bacillota</taxon>
        <taxon>Clostridia</taxon>
        <taxon>Lachnospirales</taxon>
        <taxon>Lachnospiraceae</taxon>
        <taxon>Roseburia</taxon>
    </lineage>
</organism>
<dbReference type="InterPro" id="IPR032675">
    <property type="entry name" value="LRR_dom_sf"/>
</dbReference>
<protein>
    <submittedName>
        <fullName evidence="1">Leucine-rich repeat domain-containing protein</fullName>
    </submittedName>
</protein>
<dbReference type="AlphaFoldDB" id="A0A923RU18"/>
<dbReference type="SUPFAM" id="SSF52058">
    <property type="entry name" value="L domain-like"/>
    <property type="match status" value="1"/>
</dbReference>
<dbReference type="PANTHER" id="PTHR45661:SF3">
    <property type="entry name" value="IG-LIKE DOMAIN-CONTAINING PROTEIN"/>
    <property type="match status" value="1"/>
</dbReference>
<reference evidence="1" key="1">
    <citation type="submission" date="2020-08" db="EMBL/GenBank/DDBJ databases">
        <title>Genome public.</title>
        <authorList>
            <person name="Liu C."/>
            <person name="Sun Q."/>
        </authorList>
    </citation>
    <scope>NUCLEOTIDE SEQUENCE</scope>
    <source>
        <strain evidence="1">BX1005</strain>
    </source>
</reference>
<dbReference type="InterPro" id="IPR026906">
    <property type="entry name" value="LRR_5"/>
</dbReference>
<dbReference type="PANTHER" id="PTHR45661">
    <property type="entry name" value="SURFACE ANTIGEN"/>
    <property type="match status" value="1"/>
</dbReference>
<dbReference type="Gene3D" id="3.80.10.10">
    <property type="entry name" value="Ribonuclease Inhibitor"/>
    <property type="match status" value="1"/>
</dbReference>
<accession>A0A923RU18</accession>
<dbReference type="EMBL" id="JACOPH010000007">
    <property type="protein sequence ID" value="MBC5714445.1"/>
    <property type="molecule type" value="Genomic_DNA"/>
</dbReference>
<dbReference type="Pfam" id="PF13306">
    <property type="entry name" value="LRR_5"/>
    <property type="match status" value="1"/>
</dbReference>
<proteinExistence type="predicted"/>
<name>A0A923RU18_9FIRM</name>
<evidence type="ECO:0000313" key="1">
    <source>
        <dbReference type="EMBL" id="MBC5714445.1"/>
    </source>
</evidence>
<dbReference type="InterPro" id="IPR053139">
    <property type="entry name" value="Surface_bspA-like"/>
</dbReference>
<sequence>MRKRICKTGIILMFLLGIVFWFPQCTFAETKICGDYEYQYNEEYNGIEIVKYSGEDKKVTIPESIEGFPVTVIKENAFSYCRKMKTIVLPEGLQEIGEGAFEYCPKLKKITFQKNAQIIKIGKNAFQGCSNLTEVKFPASLKVLESCAFEYCSKLKKVEFANNSNLRGIGSYCFSGCQSLSGIIIPKKVVTIQSYAFYECSKLKKITFQGDIPRIEKAVFQKIYDKAVFQVPKKYKSSYQKKLKTKAWYQSTMSVRAGKGRK</sequence>
<comment type="caution">
    <text evidence="1">The sequence shown here is derived from an EMBL/GenBank/DDBJ whole genome shotgun (WGS) entry which is preliminary data.</text>
</comment>
<dbReference type="Proteomes" id="UP000606720">
    <property type="component" value="Unassembled WGS sequence"/>
</dbReference>
<dbReference type="RefSeq" id="WP_186867143.1">
    <property type="nucleotide sequence ID" value="NZ_JACOPH010000007.1"/>
</dbReference>
<keyword evidence="2" id="KW-1185">Reference proteome</keyword>
<gene>
    <name evidence="1" type="ORF">H8S17_09520</name>
</gene>